<feature type="compositionally biased region" description="Polar residues" evidence="3">
    <location>
        <begin position="52"/>
        <end position="68"/>
    </location>
</feature>
<accession>A0AAN7DAN4</accession>
<name>A0AAN7DAN4_9FUNG</name>
<feature type="compositionally biased region" description="Low complexity" evidence="3">
    <location>
        <begin position="20"/>
        <end position="51"/>
    </location>
</feature>
<dbReference type="InterPro" id="IPR016024">
    <property type="entry name" value="ARM-type_fold"/>
</dbReference>
<reference evidence="4 5" key="1">
    <citation type="submission" date="2022-11" db="EMBL/GenBank/DDBJ databases">
        <title>Mucor velutinosus strain NIH1002 WGS.</title>
        <authorList>
            <person name="Subramanian P."/>
            <person name="Mullikin J.C."/>
            <person name="Segre J.A."/>
            <person name="Zelazny A.M."/>
        </authorList>
    </citation>
    <scope>NUCLEOTIDE SEQUENCE [LARGE SCALE GENOMIC DNA]</scope>
    <source>
        <strain evidence="4 5">NIH1002</strain>
    </source>
</reference>
<evidence type="ECO:0000256" key="3">
    <source>
        <dbReference type="SAM" id="MobiDB-lite"/>
    </source>
</evidence>
<comment type="function">
    <text evidence="2">The B regulatory subunit might modulate substrate selectivity and catalytic activity, and also might direct the localization of the catalytic enzyme to a particular subcellular compartment.</text>
</comment>
<dbReference type="Proteomes" id="UP001304243">
    <property type="component" value="Unassembled WGS sequence"/>
</dbReference>
<dbReference type="Gene3D" id="1.25.10.10">
    <property type="entry name" value="Leucine-rich Repeat Variant"/>
    <property type="match status" value="1"/>
</dbReference>
<dbReference type="InterPro" id="IPR011989">
    <property type="entry name" value="ARM-like"/>
</dbReference>
<feature type="region of interest" description="Disordered" evidence="3">
    <location>
        <begin position="1"/>
        <end position="98"/>
    </location>
</feature>
<feature type="compositionally biased region" description="Low complexity" evidence="3">
    <location>
        <begin position="83"/>
        <end position="93"/>
    </location>
</feature>
<dbReference type="PANTHER" id="PTHR10257:SF3">
    <property type="entry name" value="SERINE_THREONINE-PROTEIN PHOSPHATASE 2A 56 KDA REGULATORY SUBUNIT GAMMA ISOFORM"/>
    <property type="match status" value="1"/>
</dbReference>
<dbReference type="Pfam" id="PF01603">
    <property type="entry name" value="B56"/>
    <property type="match status" value="1"/>
</dbReference>
<sequence>MMKGLKGVLTRRTSHKDTKSSSSSSASATTKQHATSKSRSSTGSSTTRSPSANNNKIPSTDTNTNTPHIQAITPPPPPPPPATTLSSPSSSPSLVQNSTNQQHNILVSPTTPGRSAEVTKQILKDTPKDTIPAVRTPRRQRSSRIYATREKADLEKSPYFNDVPPSKRQELFILKLQQCQVLFDFNDPSSELRNKEIKRQELQEMLEYVATSRGAISDLIYPDVIRMFTVNTFRTISPQTSTVNEGYDPEEDEPALETAWPHLQLVYEFFLRFVESQDFNPQIARKYIDQKFILQLLELFDSEDPRERDFLKTTLHRIYGKFLNLRAFIRRSINNIFFQFIYETEHFNGVAELLEILGSIINGFALPLKKEHKTFLHKVLIPLHKPAHLATYSPQLTYCVVQFLEKDPDLVPGVIQGLMRYWPKVNSAKEVIFLTEFEEILDVTENGFDQDMMVPFFQRLAACVASPHFQVAERALYFYTYEDVIRIMDDHIDIIMPIIFPSIYKHSNEHWNRTIHQLVYNTLQLLMKMDQDLFEKLVDQYKRDALENAESRLKEERRLAWKKVEARAAELQQKSSASLSSSSTSEETESIDSALLLQSSHATVTNMTTAEQQDKQPAVVVMDGQDKPIEAATTALTTEKVITTEDSDNESWHSV</sequence>
<dbReference type="AlphaFoldDB" id="A0AAN7DAN4"/>
<feature type="compositionally biased region" description="Pro residues" evidence="3">
    <location>
        <begin position="73"/>
        <end position="82"/>
    </location>
</feature>
<dbReference type="FunFam" id="1.25.10.10:FF:000010">
    <property type="entry name" value="Serine/threonine-protein phosphatase 2A 56 kDa regulatory subunit"/>
    <property type="match status" value="1"/>
</dbReference>
<dbReference type="GeneID" id="89949055"/>
<comment type="caution">
    <text evidence="4">The sequence shown here is derived from an EMBL/GenBank/DDBJ whole genome shotgun (WGS) entry which is preliminary data.</text>
</comment>
<dbReference type="PANTHER" id="PTHR10257">
    <property type="entry name" value="SERINE/THREONINE PROTEIN PHOSPHATASE 2A PP2A REGULATORY SUBUNIT B"/>
    <property type="match status" value="1"/>
</dbReference>
<dbReference type="GO" id="GO:0019888">
    <property type="term" value="F:protein phosphatase regulator activity"/>
    <property type="evidence" value="ECO:0007669"/>
    <property type="project" value="UniProtKB-UniRule"/>
</dbReference>
<gene>
    <name evidence="4" type="primary">CTA8_2</name>
    <name evidence="4" type="ORF">ATC70_005369</name>
</gene>
<protein>
    <recommendedName>
        <fullName evidence="2">Serine/threonine-protein phosphatase 2A 56 kDa regulatory subunit</fullName>
    </recommendedName>
</protein>
<dbReference type="GO" id="GO:0007165">
    <property type="term" value="P:signal transduction"/>
    <property type="evidence" value="ECO:0007669"/>
    <property type="project" value="InterPro"/>
</dbReference>
<proteinExistence type="inferred from homology"/>
<organism evidence="4 5">
    <name type="scientific">Mucor velutinosus</name>
    <dbReference type="NCBI Taxonomy" id="708070"/>
    <lineage>
        <taxon>Eukaryota</taxon>
        <taxon>Fungi</taxon>
        <taxon>Fungi incertae sedis</taxon>
        <taxon>Mucoromycota</taxon>
        <taxon>Mucoromycotina</taxon>
        <taxon>Mucoromycetes</taxon>
        <taxon>Mucorales</taxon>
        <taxon>Mucorineae</taxon>
        <taxon>Mucoraceae</taxon>
        <taxon>Mucor</taxon>
    </lineage>
</organism>
<evidence type="ECO:0000256" key="1">
    <source>
        <dbReference type="ARBA" id="ARBA00009745"/>
    </source>
</evidence>
<dbReference type="PIRSF" id="PIRSF028043">
    <property type="entry name" value="PP2A_B56"/>
    <property type="match status" value="1"/>
</dbReference>
<evidence type="ECO:0000313" key="4">
    <source>
        <dbReference type="EMBL" id="KAK4513372.1"/>
    </source>
</evidence>
<keyword evidence="5" id="KW-1185">Reference proteome</keyword>
<dbReference type="RefSeq" id="XP_064680038.1">
    <property type="nucleotide sequence ID" value="XM_064824661.1"/>
</dbReference>
<dbReference type="EMBL" id="JASEJX010000016">
    <property type="protein sequence ID" value="KAK4513372.1"/>
    <property type="molecule type" value="Genomic_DNA"/>
</dbReference>
<dbReference type="InterPro" id="IPR002554">
    <property type="entry name" value="PP2A_B56"/>
</dbReference>
<keyword evidence="4" id="KW-0346">Stress response</keyword>
<comment type="similarity">
    <text evidence="1">Belongs to the phosphatase 2A regulatory subunit B56 family.</text>
</comment>
<evidence type="ECO:0000313" key="5">
    <source>
        <dbReference type="Proteomes" id="UP001304243"/>
    </source>
</evidence>
<dbReference type="GO" id="GO:0000159">
    <property type="term" value="C:protein phosphatase type 2A complex"/>
    <property type="evidence" value="ECO:0007669"/>
    <property type="project" value="UniProtKB-UniRule"/>
</dbReference>
<evidence type="ECO:0000256" key="2">
    <source>
        <dbReference type="PIRNR" id="PIRNR028043"/>
    </source>
</evidence>
<dbReference type="SUPFAM" id="SSF48371">
    <property type="entry name" value="ARM repeat"/>
    <property type="match status" value="1"/>
</dbReference>